<proteinExistence type="predicted"/>
<dbReference type="InterPro" id="IPR015943">
    <property type="entry name" value="WD40/YVTN_repeat-like_dom_sf"/>
</dbReference>
<gene>
    <name evidence="5" type="ORF">LUZ61_010341</name>
</gene>
<dbReference type="InterPro" id="IPR020472">
    <property type="entry name" value="WD40_PAC1"/>
</dbReference>
<accession>A0AAD5ZYY6</accession>
<reference evidence="5 6" key="1">
    <citation type="journal article" date="2022" name="Cell">
        <title>Repeat-based holocentromeres influence genome architecture and karyotype evolution.</title>
        <authorList>
            <person name="Hofstatter P.G."/>
            <person name="Thangavel G."/>
            <person name="Lux T."/>
            <person name="Neumann P."/>
            <person name="Vondrak T."/>
            <person name="Novak P."/>
            <person name="Zhang M."/>
            <person name="Costa L."/>
            <person name="Castellani M."/>
            <person name="Scott A."/>
            <person name="Toegelov H."/>
            <person name="Fuchs J."/>
            <person name="Mata-Sucre Y."/>
            <person name="Dias Y."/>
            <person name="Vanzela A.L.L."/>
            <person name="Huettel B."/>
            <person name="Almeida C.C.S."/>
            <person name="Simkova H."/>
            <person name="Souza G."/>
            <person name="Pedrosa-Harand A."/>
            <person name="Macas J."/>
            <person name="Mayer K.F.X."/>
            <person name="Houben A."/>
            <person name="Marques A."/>
        </authorList>
    </citation>
    <scope>NUCLEOTIDE SEQUENCE [LARGE SCALE GENOMIC DNA]</scope>
    <source>
        <strain evidence="5">RhyTen1mFocal</strain>
    </source>
</reference>
<evidence type="ECO:0000313" key="5">
    <source>
        <dbReference type="EMBL" id="KAJ3706636.1"/>
    </source>
</evidence>
<comment type="caution">
    <text evidence="5">The sequence shown here is derived from an EMBL/GenBank/DDBJ whole genome shotgun (WGS) entry which is preliminary data.</text>
</comment>
<dbReference type="Proteomes" id="UP001210211">
    <property type="component" value="Unassembled WGS sequence"/>
</dbReference>
<feature type="repeat" description="WD" evidence="3">
    <location>
        <begin position="260"/>
        <end position="293"/>
    </location>
</feature>
<keyword evidence="2" id="KW-0677">Repeat</keyword>
<protein>
    <submittedName>
        <fullName evidence="5">Uncharacterized protein</fullName>
    </submittedName>
</protein>
<feature type="repeat" description="WD" evidence="3">
    <location>
        <begin position="409"/>
        <end position="441"/>
    </location>
</feature>
<dbReference type="SMART" id="SM00320">
    <property type="entry name" value="WD40"/>
    <property type="match status" value="7"/>
</dbReference>
<dbReference type="PANTHER" id="PTHR14221">
    <property type="entry name" value="WD REPEAT DOMAIN 44"/>
    <property type="match status" value="1"/>
</dbReference>
<dbReference type="Gene3D" id="2.130.10.10">
    <property type="entry name" value="YVTN repeat-like/Quinoprotein amine dehydrogenase"/>
    <property type="match status" value="1"/>
</dbReference>
<dbReference type="PROSITE" id="PS50294">
    <property type="entry name" value="WD_REPEATS_REGION"/>
    <property type="match status" value="3"/>
</dbReference>
<dbReference type="PROSITE" id="PS50082">
    <property type="entry name" value="WD_REPEATS_2"/>
    <property type="match status" value="3"/>
</dbReference>
<organism evidence="5 6">
    <name type="scientific">Rhynchospora tenuis</name>
    <dbReference type="NCBI Taxonomy" id="198213"/>
    <lineage>
        <taxon>Eukaryota</taxon>
        <taxon>Viridiplantae</taxon>
        <taxon>Streptophyta</taxon>
        <taxon>Embryophyta</taxon>
        <taxon>Tracheophyta</taxon>
        <taxon>Spermatophyta</taxon>
        <taxon>Magnoliopsida</taxon>
        <taxon>Liliopsida</taxon>
        <taxon>Poales</taxon>
        <taxon>Cyperaceae</taxon>
        <taxon>Cyperoideae</taxon>
        <taxon>Rhynchosporeae</taxon>
        <taxon>Rhynchospora</taxon>
    </lineage>
</organism>
<evidence type="ECO:0000256" key="4">
    <source>
        <dbReference type="SAM" id="MobiDB-lite"/>
    </source>
</evidence>
<dbReference type="AlphaFoldDB" id="A0AAD5ZYY6"/>
<name>A0AAD5ZYY6_9POAL</name>
<dbReference type="PRINTS" id="PR00320">
    <property type="entry name" value="GPROTEINBRPT"/>
</dbReference>
<dbReference type="InterPro" id="IPR036322">
    <property type="entry name" value="WD40_repeat_dom_sf"/>
</dbReference>
<sequence length="713" mass="78775">MGCEQFSQIEGFDEEVFFDSREDVQSVFDSCPGSPGSPDSNLDLNLFNWASGVWTENPVSVQQRRQKFTRLMCLDSNYNSGNEIEIVEETNCSSSFSSSISSLSTECSSLSDERISEENLSWSIKNLDDGTKFVVSESSKDGAFTSLREIGSNREVTLSEFEKNFGSSTFIKELMRREEEKTELPKPKSEKNSRGKRSVGWLKRLGVSACLVDREGDENSAPSSSDCDQSTSGRSFERVKVRAYKKKSKELSAVYGEQDVKAHDGAVLTMKFSPDGQYLASGGEDGVVRIWQVLVCERNGENDISAEDPHCVYFRVNGNSELAPLDPNNHNPDKEKKGKVKFGKKCSDSACVVIPPNFVRISEEPLHEFRGHNAEVLDISWSKDKRILSSSTDKTVRLWQVGCDTCLGVFQHKNYVTGVQFNPANESYFVSSSIDGKVRVWAIPSCHVVDWVDVREIVTAVCYRPDGKEVVVGTINGNCRFYDASDKALQLEHQVSLNAKKKSPLRRVTGFQFCPSDNKKLMVTSADSKVCILDGVNVICKYKGVKSGCTTPVPASFTASGHHIICCDEDSNIYLWNHSNPDPLAHLKTTYSCERFSSPNASIALPWNGSSPCDDLSGYTSSGPIAGSDVQYLSPSGSFTLNQEFLAEALPRGTATWPEEKLPSGAALLNKSQCKFLKTACQNESHAWGQVILTAGWDGQIRVFQNYGLPVIL</sequence>
<evidence type="ECO:0000313" key="6">
    <source>
        <dbReference type="Proteomes" id="UP001210211"/>
    </source>
</evidence>
<feature type="region of interest" description="Disordered" evidence="4">
    <location>
        <begin position="176"/>
        <end position="196"/>
    </location>
</feature>
<keyword evidence="1 3" id="KW-0853">WD repeat</keyword>
<dbReference type="InterPro" id="IPR001680">
    <property type="entry name" value="WD40_rpt"/>
</dbReference>
<evidence type="ECO:0000256" key="3">
    <source>
        <dbReference type="PROSITE-ProRule" id="PRU00221"/>
    </source>
</evidence>
<feature type="repeat" description="WD" evidence="3">
    <location>
        <begin position="369"/>
        <end position="401"/>
    </location>
</feature>
<evidence type="ECO:0000256" key="2">
    <source>
        <dbReference type="ARBA" id="ARBA00022737"/>
    </source>
</evidence>
<evidence type="ECO:0000256" key="1">
    <source>
        <dbReference type="ARBA" id="ARBA00022574"/>
    </source>
</evidence>
<feature type="compositionally biased region" description="Basic and acidic residues" evidence="4">
    <location>
        <begin position="176"/>
        <end position="193"/>
    </location>
</feature>
<dbReference type="SUPFAM" id="SSF50978">
    <property type="entry name" value="WD40 repeat-like"/>
    <property type="match status" value="1"/>
</dbReference>
<dbReference type="PANTHER" id="PTHR14221:SF0">
    <property type="entry name" value="WD REPEAT-CONTAINING PROTEIN 44"/>
    <property type="match status" value="1"/>
</dbReference>
<dbReference type="EMBL" id="JAMRDG010000001">
    <property type="protein sequence ID" value="KAJ3706636.1"/>
    <property type="molecule type" value="Genomic_DNA"/>
</dbReference>
<dbReference type="Pfam" id="PF00400">
    <property type="entry name" value="WD40"/>
    <property type="match status" value="3"/>
</dbReference>
<dbReference type="InterPro" id="IPR040324">
    <property type="entry name" value="WDR44/Dgr2"/>
</dbReference>
<keyword evidence="6" id="KW-1185">Reference proteome</keyword>